<organism evidence="1 2">
    <name type="scientific">Platanthera zijinensis</name>
    <dbReference type="NCBI Taxonomy" id="2320716"/>
    <lineage>
        <taxon>Eukaryota</taxon>
        <taxon>Viridiplantae</taxon>
        <taxon>Streptophyta</taxon>
        <taxon>Embryophyta</taxon>
        <taxon>Tracheophyta</taxon>
        <taxon>Spermatophyta</taxon>
        <taxon>Magnoliopsida</taxon>
        <taxon>Liliopsida</taxon>
        <taxon>Asparagales</taxon>
        <taxon>Orchidaceae</taxon>
        <taxon>Orchidoideae</taxon>
        <taxon>Orchideae</taxon>
        <taxon>Orchidinae</taxon>
        <taxon>Platanthera</taxon>
    </lineage>
</organism>
<keyword evidence="2" id="KW-1185">Reference proteome</keyword>
<reference evidence="1 2" key="1">
    <citation type="journal article" date="2022" name="Nat. Plants">
        <title>Genomes of leafy and leafless Platanthera orchids illuminate the evolution of mycoheterotrophy.</title>
        <authorList>
            <person name="Li M.H."/>
            <person name="Liu K.W."/>
            <person name="Li Z."/>
            <person name="Lu H.C."/>
            <person name="Ye Q.L."/>
            <person name="Zhang D."/>
            <person name="Wang J.Y."/>
            <person name="Li Y.F."/>
            <person name="Zhong Z.M."/>
            <person name="Liu X."/>
            <person name="Yu X."/>
            <person name="Liu D.K."/>
            <person name="Tu X.D."/>
            <person name="Liu B."/>
            <person name="Hao Y."/>
            <person name="Liao X.Y."/>
            <person name="Jiang Y.T."/>
            <person name="Sun W.H."/>
            <person name="Chen J."/>
            <person name="Chen Y.Q."/>
            <person name="Ai Y."/>
            <person name="Zhai J.W."/>
            <person name="Wu S.S."/>
            <person name="Zhou Z."/>
            <person name="Hsiao Y.Y."/>
            <person name="Wu W.L."/>
            <person name="Chen Y.Y."/>
            <person name="Lin Y.F."/>
            <person name="Hsu J.L."/>
            <person name="Li C.Y."/>
            <person name="Wang Z.W."/>
            <person name="Zhao X."/>
            <person name="Zhong W.Y."/>
            <person name="Ma X.K."/>
            <person name="Ma L."/>
            <person name="Huang J."/>
            <person name="Chen G.Z."/>
            <person name="Huang M.Z."/>
            <person name="Huang L."/>
            <person name="Peng D.H."/>
            <person name="Luo Y.B."/>
            <person name="Zou S.Q."/>
            <person name="Chen S.P."/>
            <person name="Lan S."/>
            <person name="Tsai W.C."/>
            <person name="Van de Peer Y."/>
            <person name="Liu Z.J."/>
        </authorList>
    </citation>
    <scope>NUCLEOTIDE SEQUENCE [LARGE SCALE GENOMIC DNA]</scope>
    <source>
        <strain evidence="1">Lor287</strain>
    </source>
</reference>
<evidence type="ECO:0000313" key="2">
    <source>
        <dbReference type="Proteomes" id="UP001418222"/>
    </source>
</evidence>
<sequence length="63" mass="6982">MGLGRNARGRSASVVEDLDDIEDEVTGRNTCDMGTVSFRVERGRIMPAYECPCSDDFVLKLVK</sequence>
<gene>
    <name evidence="1" type="ORF">KSP39_PZI012436</name>
</gene>
<proteinExistence type="predicted"/>
<dbReference type="AlphaFoldDB" id="A0AAP0G570"/>
<dbReference type="EMBL" id="JBBWWQ010000010">
    <property type="protein sequence ID" value="KAK8937439.1"/>
    <property type="molecule type" value="Genomic_DNA"/>
</dbReference>
<accession>A0AAP0G570</accession>
<protein>
    <submittedName>
        <fullName evidence="1">Uncharacterized protein</fullName>
    </submittedName>
</protein>
<dbReference type="Proteomes" id="UP001418222">
    <property type="component" value="Unassembled WGS sequence"/>
</dbReference>
<evidence type="ECO:0000313" key="1">
    <source>
        <dbReference type="EMBL" id="KAK8937439.1"/>
    </source>
</evidence>
<name>A0AAP0G570_9ASPA</name>
<comment type="caution">
    <text evidence="1">The sequence shown here is derived from an EMBL/GenBank/DDBJ whole genome shotgun (WGS) entry which is preliminary data.</text>
</comment>